<sequence length="77" mass="8183">MAKFTLAGHELDTDTLSEEAKGQLKALQVTEAKIADLQAELSIMQTARNAYARALLESAGTSVKSEGDFQGSEGIII</sequence>
<proteinExistence type="predicted"/>
<organism evidence="2 3">
    <name type="scientific">Thiomicrorhabdus heinhorstiae</name>
    <dbReference type="NCBI Taxonomy" id="2748010"/>
    <lineage>
        <taxon>Bacteria</taxon>
        <taxon>Pseudomonadati</taxon>
        <taxon>Pseudomonadota</taxon>
        <taxon>Gammaproteobacteria</taxon>
        <taxon>Thiotrichales</taxon>
        <taxon>Piscirickettsiaceae</taxon>
        <taxon>Thiomicrorhabdus</taxon>
    </lineage>
</organism>
<evidence type="ECO:0000256" key="1">
    <source>
        <dbReference type="SAM" id="Coils"/>
    </source>
</evidence>
<evidence type="ECO:0000313" key="3">
    <source>
        <dbReference type="Proteomes" id="UP001193680"/>
    </source>
</evidence>
<protein>
    <submittedName>
        <fullName evidence="2">Uncharacterized protein</fullName>
    </submittedName>
</protein>
<gene>
    <name evidence="2" type="ORF">H8792_000825</name>
</gene>
<dbReference type="RefSeq" id="WP_194947427.1">
    <property type="nucleotide sequence ID" value="NZ_JACBGI020000001.1"/>
</dbReference>
<feature type="coiled-coil region" evidence="1">
    <location>
        <begin position="20"/>
        <end position="47"/>
    </location>
</feature>
<comment type="caution">
    <text evidence="2">The sequence shown here is derived from an EMBL/GenBank/DDBJ whole genome shotgun (WGS) entry which is preliminary data.</text>
</comment>
<dbReference type="EMBL" id="JACBGI020000001">
    <property type="protein sequence ID" value="MBF6056878.1"/>
    <property type="molecule type" value="Genomic_DNA"/>
</dbReference>
<dbReference type="Proteomes" id="UP001193680">
    <property type="component" value="Unassembled WGS sequence"/>
</dbReference>
<keyword evidence="1" id="KW-0175">Coiled coil</keyword>
<reference evidence="2 3" key="1">
    <citation type="submission" date="2020-11" db="EMBL/GenBank/DDBJ databases">
        <title>Sulfur oxidizing isolate from Hospital Hole Sinkhole.</title>
        <authorList>
            <person name="Scott K.M."/>
        </authorList>
    </citation>
    <scope>NUCLEOTIDE SEQUENCE [LARGE SCALE GENOMIC DNA]</scope>
    <source>
        <strain evidence="2 3">HH1</strain>
    </source>
</reference>
<evidence type="ECO:0000313" key="2">
    <source>
        <dbReference type="EMBL" id="MBF6056878.1"/>
    </source>
</evidence>
<accession>A0ABS0BSQ9</accession>
<name>A0ABS0BSQ9_9GAMM</name>
<keyword evidence="3" id="KW-1185">Reference proteome</keyword>